<protein>
    <submittedName>
        <fullName evidence="3">Surfactin synthase thioesterase subunit</fullName>
    </submittedName>
</protein>
<dbReference type="InterPro" id="IPR001031">
    <property type="entry name" value="Thioesterase"/>
</dbReference>
<dbReference type="SUPFAM" id="SSF53474">
    <property type="entry name" value="alpha/beta-Hydrolases"/>
    <property type="match status" value="1"/>
</dbReference>
<dbReference type="EMBL" id="JACHCA010000033">
    <property type="protein sequence ID" value="MBB6131822.1"/>
    <property type="molecule type" value="Genomic_DNA"/>
</dbReference>
<comment type="similarity">
    <text evidence="1">Belongs to the thioesterase family.</text>
</comment>
<reference evidence="3 4" key="1">
    <citation type="submission" date="2020-08" db="EMBL/GenBank/DDBJ databases">
        <title>Genomic Encyclopedia of Type Strains, Phase IV (KMG-V): Genome sequencing to study the core and pangenomes of soil and plant-associated prokaryotes.</title>
        <authorList>
            <person name="Whitman W."/>
        </authorList>
    </citation>
    <scope>NUCLEOTIDE SEQUENCE [LARGE SCALE GENOMIC DNA]</scope>
    <source>
        <strain evidence="3 4">MP601</strain>
    </source>
</reference>
<dbReference type="AlphaFoldDB" id="A0A841JNH6"/>
<dbReference type="Proteomes" id="UP000548326">
    <property type="component" value="Unassembled WGS sequence"/>
</dbReference>
<dbReference type="InterPro" id="IPR029058">
    <property type="entry name" value="AB_hydrolase_fold"/>
</dbReference>
<evidence type="ECO:0000259" key="2">
    <source>
        <dbReference type="Pfam" id="PF00975"/>
    </source>
</evidence>
<dbReference type="InterPro" id="IPR012223">
    <property type="entry name" value="TEII"/>
</dbReference>
<dbReference type="Gene3D" id="3.40.50.1820">
    <property type="entry name" value="alpha/beta hydrolase"/>
    <property type="match status" value="1"/>
</dbReference>
<sequence length="249" mass="28625">MNRNYNNINLICFPYAGGSKYSYLSLESIAPPNIKFIPIEPPGRGDRLMEPLLLDINSMVEDLFNQIIVHIDKPYVIFGHSMGALLGYLVAKKIEENNFPLPQRLIVTGCEGPSVKDENKKLRSTLPPDKFIEELKILGGIPNEVFEDASFINFFEPILRADFKAIEDYKYLKRSSLNVPFTVLFGSDEDFSFEEAFSWQDESNFEVDVIQLPGDHFFIFKHEKQIIDLIQKKMRPNSTQLSKNTFNCK</sequence>
<evidence type="ECO:0000256" key="1">
    <source>
        <dbReference type="ARBA" id="ARBA00007169"/>
    </source>
</evidence>
<dbReference type="GO" id="GO:0008610">
    <property type="term" value="P:lipid biosynthetic process"/>
    <property type="evidence" value="ECO:0007669"/>
    <property type="project" value="TreeGrafter"/>
</dbReference>
<evidence type="ECO:0000313" key="3">
    <source>
        <dbReference type="EMBL" id="MBB6131822.1"/>
    </source>
</evidence>
<name>A0A841JNH6_9SPHI</name>
<proteinExistence type="inferred from homology"/>
<feature type="domain" description="Thioesterase" evidence="2">
    <location>
        <begin position="10"/>
        <end position="233"/>
    </location>
</feature>
<accession>A0A841JNH6</accession>
<gene>
    <name evidence="3" type="ORF">HDF22_005976</name>
</gene>
<organism evidence="3 4">
    <name type="scientific">Mucilaginibacter lappiensis</name>
    <dbReference type="NCBI Taxonomy" id="354630"/>
    <lineage>
        <taxon>Bacteria</taxon>
        <taxon>Pseudomonadati</taxon>
        <taxon>Bacteroidota</taxon>
        <taxon>Sphingobacteriia</taxon>
        <taxon>Sphingobacteriales</taxon>
        <taxon>Sphingobacteriaceae</taxon>
        <taxon>Mucilaginibacter</taxon>
    </lineage>
</organism>
<evidence type="ECO:0000313" key="4">
    <source>
        <dbReference type="Proteomes" id="UP000548326"/>
    </source>
</evidence>
<comment type="caution">
    <text evidence="3">The sequence shown here is derived from an EMBL/GenBank/DDBJ whole genome shotgun (WGS) entry which is preliminary data.</text>
</comment>
<dbReference type="PANTHER" id="PTHR11487">
    <property type="entry name" value="THIOESTERASE"/>
    <property type="match status" value="1"/>
</dbReference>
<dbReference type="RefSeq" id="WP_183590207.1">
    <property type="nucleotide sequence ID" value="NZ_JACHCA010000033.1"/>
</dbReference>
<dbReference type="Pfam" id="PF00975">
    <property type="entry name" value="Thioesterase"/>
    <property type="match status" value="1"/>
</dbReference>
<dbReference type="PANTHER" id="PTHR11487:SF0">
    <property type="entry name" value="S-ACYL FATTY ACID SYNTHASE THIOESTERASE, MEDIUM CHAIN"/>
    <property type="match status" value="1"/>
</dbReference>